<proteinExistence type="predicted"/>
<protein>
    <submittedName>
        <fullName evidence="1">Uncharacterized protein</fullName>
    </submittedName>
</protein>
<dbReference type="RefSeq" id="WP_204961840.1">
    <property type="nucleotide sequence ID" value="NZ_JAFEUO010000011.1"/>
</dbReference>
<evidence type="ECO:0000313" key="1">
    <source>
        <dbReference type="EMBL" id="MBM7086649.1"/>
    </source>
</evidence>
<name>A0ABS2JJU3_9ACTN</name>
<gene>
    <name evidence="1" type="ORF">JQN84_29375</name>
</gene>
<accession>A0ABS2JJU3</accession>
<reference evidence="1 2" key="1">
    <citation type="submission" date="2021-02" db="EMBL/GenBank/DDBJ databases">
        <authorList>
            <person name="Lee D.-H."/>
        </authorList>
    </citation>
    <scope>NUCLEOTIDE SEQUENCE [LARGE SCALE GENOMIC DNA]</scope>
    <source>
        <strain evidence="1 2">MMS20-R2-29</strain>
    </source>
</reference>
<evidence type="ECO:0000313" key="2">
    <source>
        <dbReference type="Proteomes" id="UP000809587"/>
    </source>
</evidence>
<comment type="caution">
    <text evidence="1">The sequence shown here is derived from an EMBL/GenBank/DDBJ whole genome shotgun (WGS) entry which is preliminary data.</text>
</comment>
<dbReference type="EMBL" id="JAFEUO010000011">
    <property type="protein sequence ID" value="MBM7086649.1"/>
    <property type="molecule type" value="Genomic_DNA"/>
</dbReference>
<organism evidence="1 2">
    <name type="scientific">Micromonospora humidisoli</name>
    <dbReference type="NCBI Taxonomy" id="2807622"/>
    <lineage>
        <taxon>Bacteria</taxon>
        <taxon>Bacillati</taxon>
        <taxon>Actinomycetota</taxon>
        <taxon>Actinomycetes</taxon>
        <taxon>Micromonosporales</taxon>
        <taxon>Micromonosporaceae</taxon>
        <taxon>Micromonospora</taxon>
    </lineage>
</organism>
<sequence length="55" mass="5783">MLQLPVDGVFHLDTVLDGQLSTFELKPGGKGVLQQITDEVSVVVPLAAQLSPHGS</sequence>
<dbReference type="Proteomes" id="UP000809587">
    <property type="component" value="Unassembled WGS sequence"/>
</dbReference>
<keyword evidence="2" id="KW-1185">Reference proteome</keyword>